<dbReference type="AlphaFoldDB" id="A0A2G4R6G3"/>
<dbReference type="InterPro" id="IPR001750">
    <property type="entry name" value="ND/Mrp_TM"/>
</dbReference>
<proteinExistence type="inferred from homology"/>
<dbReference type="EC" id="7.1.1.-" evidence="5"/>
<feature type="transmembrane region" description="Helical" evidence="5">
    <location>
        <begin position="291"/>
        <end position="309"/>
    </location>
</feature>
<dbReference type="Pfam" id="PF00361">
    <property type="entry name" value="Proton_antipo_M"/>
    <property type="match status" value="1"/>
</dbReference>
<dbReference type="EMBL" id="VJYU01000001">
    <property type="protein sequence ID" value="MBS4240159.1"/>
    <property type="molecule type" value="Genomic_DNA"/>
</dbReference>
<comment type="caution">
    <text evidence="9">The sequence shown here is derived from an EMBL/GenBank/DDBJ whole genome shotgun (WGS) entry which is preliminary data.</text>
</comment>
<feature type="transmembrane region" description="Helical" evidence="5">
    <location>
        <begin position="14"/>
        <end position="34"/>
    </location>
</feature>
<evidence type="ECO:0000259" key="7">
    <source>
        <dbReference type="Pfam" id="PF00361"/>
    </source>
</evidence>
<feature type="transmembrane region" description="Helical" evidence="5">
    <location>
        <begin position="200"/>
        <end position="223"/>
    </location>
</feature>
<reference evidence="8" key="3">
    <citation type="submission" date="2019-07" db="EMBL/GenBank/DDBJ databases">
        <authorList>
            <person name="Miller W.G."/>
        </authorList>
    </citation>
    <scope>NUCLEOTIDE SEQUENCE</scope>
    <source>
        <strain evidence="8">52/13</strain>
    </source>
</reference>
<dbReference type="InterPro" id="IPR010096">
    <property type="entry name" value="NADH-Q_OxRdtase_suN/2"/>
</dbReference>
<comment type="subcellular location">
    <subcellularLocation>
        <location evidence="5">Cell membrane</location>
        <topology evidence="5">Multi-pass membrane protein</topology>
    </subcellularLocation>
    <subcellularLocation>
        <location evidence="1">Endomembrane system</location>
        <topology evidence="1">Multi-pass membrane protein</topology>
    </subcellularLocation>
    <subcellularLocation>
        <location evidence="6">Membrane</location>
        <topology evidence="6">Multi-pass membrane protein</topology>
    </subcellularLocation>
</comment>
<dbReference type="RefSeq" id="WP_099460920.1">
    <property type="nucleotide sequence ID" value="NZ_CP041617.1"/>
</dbReference>
<sequence length="464" mass="51862">MSEFLNGVDLNIELAYPFLFLIAVAIVLLLCSAFYRFKANFYASLSLLALMVSFFLELSNVNAFGFNSNAFLGTLNNDIIAFYAQCVILLFSFLYLLMDKKDHIGEFYALFLFMIASLMLMVSSSNLLLIFIGLEASSLALYTLIAMQGNRNAISSALKYFSVAAVGSGFFVLACAFIYFKTGKFDLSLSLNSGLKDIWLLSAGVLIFVLCAIKLSLAPFHFWLRDVYYASHSNLVAFISVVPKIAMFAVLIRLFDFFNYVEFGTIIAVLAVFSMIVASLAALSQKDVKKMFAYSSVVHSSFVLVALVPMLSFELGDDLNFVFWVVFGYWILFAFANYGVFLILSTLQKSSFETLNSLLNVKPFLAFALGFCVLSLAGIPPLGLFWGKFMVLKSLVENDLAYLALFVALASVLMLYNYLKIIIHSFFVRGKIVGKDLYKDLKWEQKLALMLCIIVNVFALLLML</sequence>
<evidence type="ECO:0000313" key="8">
    <source>
        <dbReference type="EMBL" id="MBS4240159.1"/>
    </source>
</evidence>
<accession>A0A2G4R6G3</accession>
<keyword evidence="3 5" id="KW-1133">Transmembrane helix</keyword>
<feature type="transmembrane region" description="Helical" evidence="5">
    <location>
        <begin position="104"/>
        <end position="122"/>
    </location>
</feature>
<reference evidence="9" key="1">
    <citation type="submission" date="2015-06" db="EMBL/GenBank/DDBJ databases">
        <authorList>
            <person name="Hoefler B.C."/>
            <person name="Straight P.D."/>
        </authorList>
    </citation>
    <scope>NUCLEOTIDE SEQUENCE [LARGE SCALE GENOMIC DNA]</scope>
    <source>
        <strain evidence="9">73/13</strain>
    </source>
</reference>
<dbReference type="Proteomes" id="UP000237472">
    <property type="component" value="Unassembled WGS sequence"/>
</dbReference>
<dbReference type="PANTHER" id="PTHR22773">
    <property type="entry name" value="NADH DEHYDROGENASE"/>
    <property type="match status" value="1"/>
</dbReference>
<feature type="transmembrane region" description="Helical" evidence="5">
    <location>
        <begin position="41"/>
        <end position="59"/>
    </location>
</feature>
<dbReference type="HAMAP" id="MF_00445">
    <property type="entry name" value="NDH1_NuoN_1"/>
    <property type="match status" value="1"/>
</dbReference>
<keyword evidence="5" id="KW-1278">Translocase</keyword>
<keyword evidence="5" id="KW-1003">Cell membrane</keyword>
<feature type="transmembrane region" description="Helical" evidence="5">
    <location>
        <begin position="235"/>
        <end position="255"/>
    </location>
</feature>
<dbReference type="Proteomes" id="UP000811399">
    <property type="component" value="Unassembled WGS sequence"/>
</dbReference>
<comment type="function">
    <text evidence="5">NDH-1 shuttles electrons from NADH, via FMN and iron-sulfur (Fe-S) centers, to quinones in the respiratory chain. The immediate electron acceptor for the enzyme in this species is believed to be ubiquinone. Couples the redox reaction to proton translocation (for every two electrons transferred, four hydrogen ions are translocated across the cytoplasmic membrane), and thus conserves the redox energy in a proton gradient.</text>
</comment>
<feature type="transmembrane region" description="Helical" evidence="5">
    <location>
        <begin position="321"/>
        <end position="344"/>
    </location>
</feature>
<dbReference type="GO" id="GO:0048038">
    <property type="term" value="F:quinone binding"/>
    <property type="evidence" value="ECO:0007669"/>
    <property type="project" value="UniProtKB-KW"/>
</dbReference>
<dbReference type="OrthoDB" id="9768329at2"/>
<feature type="transmembrane region" description="Helical" evidence="5">
    <location>
        <begin position="157"/>
        <end position="180"/>
    </location>
</feature>
<keyword evidence="2 5" id="KW-0812">Transmembrane</keyword>
<keyword evidence="5" id="KW-0520">NAD</keyword>
<evidence type="ECO:0000313" key="10">
    <source>
        <dbReference type="Proteomes" id="UP000237472"/>
    </source>
</evidence>
<keyword evidence="11" id="KW-1185">Reference proteome</keyword>
<keyword evidence="5" id="KW-0830">Ubiquinone</keyword>
<evidence type="ECO:0000256" key="6">
    <source>
        <dbReference type="RuleBase" id="RU000320"/>
    </source>
</evidence>
<dbReference type="GeneID" id="77267034"/>
<evidence type="ECO:0000256" key="1">
    <source>
        <dbReference type="ARBA" id="ARBA00004127"/>
    </source>
</evidence>
<feature type="transmembrane region" description="Helical" evidence="5">
    <location>
        <begin position="261"/>
        <end position="284"/>
    </location>
</feature>
<evidence type="ECO:0000256" key="2">
    <source>
        <dbReference type="ARBA" id="ARBA00022692"/>
    </source>
</evidence>
<feature type="transmembrane region" description="Helical" evidence="5">
    <location>
        <begin position="128"/>
        <end position="145"/>
    </location>
</feature>
<organism evidence="9 10">
    <name type="scientific">Campylobacter vulpis</name>
    <dbReference type="NCBI Taxonomy" id="1655500"/>
    <lineage>
        <taxon>Bacteria</taxon>
        <taxon>Pseudomonadati</taxon>
        <taxon>Campylobacterota</taxon>
        <taxon>Epsilonproteobacteria</taxon>
        <taxon>Campylobacterales</taxon>
        <taxon>Campylobacteraceae</taxon>
        <taxon>Campylobacter</taxon>
    </lineage>
</organism>
<dbReference type="GO" id="GO:0008137">
    <property type="term" value="F:NADH dehydrogenase (ubiquinone) activity"/>
    <property type="evidence" value="ECO:0007669"/>
    <property type="project" value="InterPro"/>
</dbReference>
<feature type="transmembrane region" description="Helical" evidence="5">
    <location>
        <begin position="364"/>
        <end position="388"/>
    </location>
</feature>
<gene>
    <name evidence="5" type="primary">nuoN</name>
    <name evidence="9" type="ORF">AA994_01045</name>
    <name evidence="8" type="ORF">CVU5213_00155</name>
</gene>
<evidence type="ECO:0000256" key="4">
    <source>
        <dbReference type="ARBA" id="ARBA00023136"/>
    </source>
</evidence>
<dbReference type="GO" id="GO:0050136">
    <property type="term" value="F:NADH dehydrogenase (quinone) (non-electrogenic) activity"/>
    <property type="evidence" value="ECO:0007669"/>
    <property type="project" value="UniProtKB-UniRule"/>
</dbReference>
<comment type="catalytic activity">
    <reaction evidence="5">
        <text>a quinone + NADH + 5 H(+)(in) = a quinol + NAD(+) + 4 H(+)(out)</text>
        <dbReference type="Rhea" id="RHEA:57888"/>
        <dbReference type="ChEBI" id="CHEBI:15378"/>
        <dbReference type="ChEBI" id="CHEBI:24646"/>
        <dbReference type="ChEBI" id="CHEBI:57540"/>
        <dbReference type="ChEBI" id="CHEBI:57945"/>
        <dbReference type="ChEBI" id="CHEBI:132124"/>
    </reaction>
</comment>
<dbReference type="GO" id="GO:0042773">
    <property type="term" value="P:ATP synthesis coupled electron transport"/>
    <property type="evidence" value="ECO:0007669"/>
    <property type="project" value="InterPro"/>
</dbReference>
<dbReference type="GO" id="GO:0005886">
    <property type="term" value="C:plasma membrane"/>
    <property type="evidence" value="ECO:0007669"/>
    <property type="project" value="UniProtKB-SubCell"/>
</dbReference>
<feature type="transmembrane region" description="Helical" evidence="5">
    <location>
        <begin position="447"/>
        <end position="463"/>
    </location>
</feature>
<keyword evidence="4 5" id="KW-0472">Membrane</keyword>
<evidence type="ECO:0000256" key="3">
    <source>
        <dbReference type="ARBA" id="ARBA00022989"/>
    </source>
</evidence>
<name>A0A2G4R6G3_9BACT</name>
<evidence type="ECO:0000256" key="5">
    <source>
        <dbReference type="HAMAP-Rule" id="MF_00445"/>
    </source>
</evidence>
<keyword evidence="5" id="KW-0874">Quinone</keyword>
<comment type="subunit">
    <text evidence="5">NDH-1 is composed of 14 different subunits. Subunits NuoA, H, J, K, L, M, N constitute the membrane sector of the complex.</text>
</comment>
<keyword evidence="5" id="KW-0813">Transport</keyword>
<feature type="transmembrane region" description="Helical" evidence="5">
    <location>
        <begin position="79"/>
        <end position="97"/>
    </location>
</feature>
<evidence type="ECO:0000313" key="9">
    <source>
        <dbReference type="EMBL" id="PHY92150.1"/>
    </source>
</evidence>
<dbReference type="EMBL" id="LDWY01000011">
    <property type="protein sequence ID" value="PHY92150.1"/>
    <property type="molecule type" value="Genomic_DNA"/>
</dbReference>
<feature type="transmembrane region" description="Helical" evidence="5">
    <location>
        <begin position="400"/>
        <end position="419"/>
    </location>
</feature>
<reference evidence="10" key="2">
    <citation type="submission" date="2015-06" db="EMBL/GenBank/DDBJ databases">
        <authorList>
            <person name="Parisi A."/>
            <person name="Chiara M."/>
            <person name="Florio D."/>
            <person name="Miccolupo A."/>
            <person name="Manzari C."/>
            <person name="Mion D."/>
            <person name="Caruso M."/>
            <person name="D'erchia A.M."/>
            <person name="Zanoni R."/>
        </authorList>
    </citation>
    <scope>NUCLEOTIDE SEQUENCE [LARGE SCALE GENOMIC DNA]</scope>
    <source>
        <strain evidence="10">73/13</strain>
    </source>
</reference>
<evidence type="ECO:0000313" key="11">
    <source>
        <dbReference type="Proteomes" id="UP000811399"/>
    </source>
</evidence>
<protein>
    <recommendedName>
        <fullName evidence="5">NADH-quinone oxidoreductase subunit N</fullName>
        <ecNumber evidence="5">7.1.1.-</ecNumber>
    </recommendedName>
    <alternativeName>
        <fullName evidence="5">NADH dehydrogenase I subunit N</fullName>
    </alternativeName>
    <alternativeName>
        <fullName evidence="5">NDH-1 subunit N</fullName>
    </alternativeName>
</protein>
<comment type="similarity">
    <text evidence="5">Belongs to the complex I subunit 2 family.</text>
</comment>
<feature type="domain" description="NADH:quinone oxidoreductase/Mrp antiporter transmembrane" evidence="7">
    <location>
        <begin position="124"/>
        <end position="413"/>
    </location>
</feature>
<dbReference type="GO" id="GO:0012505">
    <property type="term" value="C:endomembrane system"/>
    <property type="evidence" value="ECO:0007669"/>
    <property type="project" value="UniProtKB-SubCell"/>
</dbReference>
<reference evidence="8 11" key="4">
    <citation type="journal article" date="2021" name="Syst. Appl. Microbiol.">
        <title>nCampylobacter vulpis sp. nov. isolated from wild red foxes.</title>
        <authorList>
            <person name="Parisi A."/>
            <person name="Chiara M."/>
            <person name="Caffara M."/>
            <person name="Mion D."/>
            <person name="Miller W.G."/>
            <person name="Caruso M."/>
            <person name="Manzari C."/>
            <person name="Florio D."/>
            <person name="Capozzi L."/>
            <person name="D'Erchia A.M."/>
            <person name="Manzulli V."/>
            <person name="Zanoni R.G."/>
        </authorList>
    </citation>
    <scope>NUCLEOTIDE SEQUENCE [LARGE SCALE GENOMIC DNA]</scope>
    <source>
        <strain evidence="8 11">52/13</strain>
    </source>
</reference>